<reference evidence="1" key="1">
    <citation type="journal article" date="2020" name="Stud. Mycol.">
        <title>101 Dothideomycetes genomes: a test case for predicting lifestyles and emergence of pathogens.</title>
        <authorList>
            <person name="Haridas S."/>
            <person name="Albert R."/>
            <person name="Binder M."/>
            <person name="Bloem J."/>
            <person name="Labutti K."/>
            <person name="Salamov A."/>
            <person name="Andreopoulos B."/>
            <person name="Baker S."/>
            <person name="Barry K."/>
            <person name="Bills G."/>
            <person name="Bluhm B."/>
            <person name="Cannon C."/>
            <person name="Castanera R."/>
            <person name="Culley D."/>
            <person name="Daum C."/>
            <person name="Ezra D."/>
            <person name="Gonzalez J."/>
            <person name="Henrissat B."/>
            <person name="Kuo A."/>
            <person name="Liang C."/>
            <person name="Lipzen A."/>
            <person name="Lutzoni F."/>
            <person name="Magnuson J."/>
            <person name="Mondo S."/>
            <person name="Nolan M."/>
            <person name="Ohm R."/>
            <person name="Pangilinan J."/>
            <person name="Park H.-J."/>
            <person name="Ramirez L."/>
            <person name="Alfaro M."/>
            <person name="Sun H."/>
            <person name="Tritt A."/>
            <person name="Yoshinaga Y."/>
            <person name="Zwiers L.-H."/>
            <person name="Turgeon B."/>
            <person name="Goodwin S."/>
            <person name="Spatafora J."/>
            <person name="Crous P."/>
            <person name="Grigoriev I."/>
        </authorList>
    </citation>
    <scope>NUCLEOTIDE SEQUENCE</scope>
    <source>
        <strain evidence="1">ATCC 200398</strain>
    </source>
</reference>
<name>A0ACB6QMW8_9PLEO</name>
<accession>A0ACB6QMW8</accession>
<organism evidence="1 2">
    <name type="scientific">Lindgomyces ingoldianus</name>
    <dbReference type="NCBI Taxonomy" id="673940"/>
    <lineage>
        <taxon>Eukaryota</taxon>
        <taxon>Fungi</taxon>
        <taxon>Dikarya</taxon>
        <taxon>Ascomycota</taxon>
        <taxon>Pezizomycotina</taxon>
        <taxon>Dothideomycetes</taxon>
        <taxon>Pleosporomycetidae</taxon>
        <taxon>Pleosporales</taxon>
        <taxon>Lindgomycetaceae</taxon>
        <taxon>Lindgomyces</taxon>
    </lineage>
</organism>
<sequence length="474" mass="52968">MYPLRHQREALDFISQREAPHTSEPFSLFRRCIDPRNRTYYEHSVAGCRRPEKQPEDFGGLIADEMGLGKTLTMITAIATTTEQARQFQYGNSRGVEMLGTMKRTRATLVICPAVLLMDGWLEEVSKHVAPGFLKCSKYHGASKASETEILDSDIVLTTYATLITDSSRNSILHRIHWFRIIIDEAHSIRHQQTKQFRAVVALSAKYRWCLTGTPIQNELNDLGALVRFLRVPHLEGLSDFYSHIAGPVEKRNAEGLQRLGNLLRYHRQAIDLAIERGNLSDASSGLFRAILRLRLFCNSGLCVDSDLIGSNKDESLSLLEQGDRAVCSYCSCDVNSVGDRGPAGFGAILSCSHLLCPDIIFSSWKKSIKLAASYLAAHNVPVCVVDGSMTLPERRSKILQFQQDSRVPALLMTLGTGAVGLNLTVANRVHILEPQWNPFIEKQAIGRVMRLGQKKEVTIVRYVVENTVEQVCV</sequence>
<keyword evidence="2" id="KW-1185">Reference proteome</keyword>
<comment type="caution">
    <text evidence="1">The sequence shown here is derived from an EMBL/GenBank/DDBJ whole genome shotgun (WGS) entry which is preliminary data.</text>
</comment>
<protein>
    <submittedName>
        <fullName evidence="1">Uncharacterized protein</fullName>
    </submittedName>
</protein>
<dbReference type="Proteomes" id="UP000799755">
    <property type="component" value="Unassembled WGS sequence"/>
</dbReference>
<gene>
    <name evidence="1" type="ORF">BDR25DRAFT_374811</name>
</gene>
<evidence type="ECO:0000313" key="1">
    <source>
        <dbReference type="EMBL" id="KAF2467496.1"/>
    </source>
</evidence>
<evidence type="ECO:0000313" key="2">
    <source>
        <dbReference type="Proteomes" id="UP000799755"/>
    </source>
</evidence>
<dbReference type="EMBL" id="MU003520">
    <property type="protein sequence ID" value="KAF2467496.1"/>
    <property type="molecule type" value="Genomic_DNA"/>
</dbReference>
<proteinExistence type="predicted"/>